<dbReference type="Proteomes" id="UP001055072">
    <property type="component" value="Unassembled WGS sequence"/>
</dbReference>
<evidence type="ECO:0000313" key="1">
    <source>
        <dbReference type="EMBL" id="KAI0092630.1"/>
    </source>
</evidence>
<proteinExistence type="predicted"/>
<keyword evidence="2" id="KW-1185">Reference proteome</keyword>
<reference evidence="1" key="1">
    <citation type="journal article" date="2021" name="Environ. Microbiol.">
        <title>Gene family expansions and transcriptome signatures uncover fungal adaptations to wood decay.</title>
        <authorList>
            <person name="Hage H."/>
            <person name="Miyauchi S."/>
            <person name="Viragh M."/>
            <person name="Drula E."/>
            <person name="Min B."/>
            <person name="Chaduli D."/>
            <person name="Navarro D."/>
            <person name="Favel A."/>
            <person name="Norest M."/>
            <person name="Lesage-Meessen L."/>
            <person name="Balint B."/>
            <person name="Merenyi Z."/>
            <person name="de Eugenio L."/>
            <person name="Morin E."/>
            <person name="Martinez A.T."/>
            <person name="Baldrian P."/>
            <person name="Stursova M."/>
            <person name="Martinez M.J."/>
            <person name="Novotny C."/>
            <person name="Magnuson J.K."/>
            <person name="Spatafora J.W."/>
            <person name="Maurice S."/>
            <person name="Pangilinan J."/>
            <person name="Andreopoulos W."/>
            <person name="LaButti K."/>
            <person name="Hundley H."/>
            <person name="Na H."/>
            <person name="Kuo A."/>
            <person name="Barry K."/>
            <person name="Lipzen A."/>
            <person name="Henrissat B."/>
            <person name="Riley R."/>
            <person name="Ahrendt S."/>
            <person name="Nagy L.G."/>
            <person name="Grigoriev I.V."/>
            <person name="Martin F."/>
            <person name="Rosso M.N."/>
        </authorList>
    </citation>
    <scope>NUCLEOTIDE SEQUENCE</scope>
    <source>
        <strain evidence="1">CBS 384.51</strain>
    </source>
</reference>
<gene>
    <name evidence="1" type="ORF">BDY19DRAFT_903415</name>
</gene>
<organism evidence="1 2">
    <name type="scientific">Irpex rosettiformis</name>
    <dbReference type="NCBI Taxonomy" id="378272"/>
    <lineage>
        <taxon>Eukaryota</taxon>
        <taxon>Fungi</taxon>
        <taxon>Dikarya</taxon>
        <taxon>Basidiomycota</taxon>
        <taxon>Agaricomycotina</taxon>
        <taxon>Agaricomycetes</taxon>
        <taxon>Polyporales</taxon>
        <taxon>Irpicaceae</taxon>
        <taxon>Irpex</taxon>
    </lineage>
</organism>
<sequence>MSTCFCLDYLLQLDTGSSDLWVKGPSSPLPNAQSTSISWNLTYGIGWASGNVSYAPVEFAGISIPTQAYLDVSAALNPALQYGAQGIIGLGFTSLSTVDALVNHTGSDKGRSLLYSLFNDNKDEPNFISFALQRTSDPNDVTEGTFSIGEVVQEHSDILNSTAIPTFPEAYPTRWNVLLEALIVGENTVAVSSVVDGAPSGKAVVLLDSGTSYTYAPPEICTAIYGSIPNATYDSSAGQWKVPCDQEVNIALQFGGKAYAIHPLDVSPQSLTNSGECIGTFVPQSVAVGAGEFDWLIGDNVLRSIYSVYDFGDFQSDGSMGNPYVKLLSLVDPNKASAEFHQLRGGAAATNITYNASNTTSETSSSSGSSSGSVKVSDDIANTITKLNSYLPAMLAVMALNAFVILLLVVAAFVYMCRRRSAGKARARKNPGRMTPMPMNPTSTSSFTDMMHGDSAPEPVYQPVSMALTEDTFVPPSPAFQKDGFGGKLRPVSVA</sequence>
<comment type="caution">
    <text evidence="1">The sequence shown here is derived from an EMBL/GenBank/DDBJ whole genome shotgun (WGS) entry which is preliminary data.</text>
</comment>
<accession>A0ACB8UEC2</accession>
<dbReference type="EMBL" id="MU274903">
    <property type="protein sequence ID" value="KAI0092630.1"/>
    <property type="molecule type" value="Genomic_DNA"/>
</dbReference>
<evidence type="ECO:0000313" key="2">
    <source>
        <dbReference type="Proteomes" id="UP001055072"/>
    </source>
</evidence>
<protein>
    <submittedName>
        <fullName evidence="1">Aspartic peptidase domain-containing protein</fullName>
    </submittedName>
</protein>
<name>A0ACB8UEC2_9APHY</name>